<evidence type="ECO:0000256" key="1">
    <source>
        <dbReference type="SAM" id="MobiDB-lite"/>
    </source>
</evidence>
<dbReference type="Pfam" id="PF14223">
    <property type="entry name" value="Retrotran_gag_2"/>
    <property type="match status" value="1"/>
</dbReference>
<name>A0A6A6KQW9_HEVBR</name>
<dbReference type="Pfam" id="PF07727">
    <property type="entry name" value="RVT_2"/>
    <property type="match status" value="1"/>
</dbReference>
<accession>A0A6A6KQW9</accession>
<dbReference type="InterPro" id="IPR013103">
    <property type="entry name" value="RVT_2"/>
</dbReference>
<keyword evidence="4" id="KW-1185">Reference proteome</keyword>
<reference evidence="3 4" key="1">
    <citation type="journal article" date="2020" name="Mol. Plant">
        <title>The Chromosome-Based Rubber Tree Genome Provides New Insights into Spurge Genome Evolution and Rubber Biosynthesis.</title>
        <authorList>
            <person name="Liu J."/>
            <person name="Shi C."/>
            <person name="Shi C.C."/>
            <person name="Li W."/>
            <person name="Zhang Q.J."/>
            <person name="Zhang Y."/>
            <person name="Li K."/>
            <person name="Lu H.F."/>
            <person name="Shi C."/>
            <person name="Zhu S.T."/>
            <person name="Xiao Z.Y."/>
            <person name="Nan H."/>
            <person name="Yue Y."/>
            <person name="Zhu X.G."/>
            <person name="Wu Y."/>
            <person name="Hong X.N."/>
            <person name="Fan G.Y."/>
            <person name="Tong Y."/>
            <person name="Zhang D."/>
            <person name="Mao C.L."/>
            <person name="Liu Y.L."/>
            <person name="Hao S.J."/>
            <person name="Liu W.Q."/>
            <person name="Lv M.Q."/>
            <person name="Zhang H.B."/>
            <person name="Liu Y."/>
            <person name="Hu-Tang G.R."/>
            <person name="Wang J.P."/>
            <person name="Wang J.H."/>
            <person name="Sun Y.H."/>
            <person name="Ni S.B."/>
            <person name="Chen W.B."/>
            <person name="Zhang X.C."/>
            <person name="Jiao Y.N."/>
            <person name="Eichler E.E."/>
            <person name="Li G.H."/>
            <person name="Liu X."/>
            <person name="Gao L.Z."/>
        </authorList>
    </citation>
    <scope>NUCLEOTIDE SEQUENCE [LARGE SCALE GENOMIC DNA]</scope>
    <source>
        <strain evidence="4">cv. GT1</strain>
        <tissue evidence="3">Leaf</tissue>
    </source>
</reference>
<evidence type="ECO:0000313" key="4">
    <source>
        <dbReference type="Proteomes" id="UP000467840"/>
    </source>
</evidence>
<dbReference type="PANTHER" id="PTHR47481:SF21">
    <property type="entry name" value="BASIC-LEUCINE ZIPPER TRANSCRIPTION FACTOR Q-RELATED"/>
    <property type="match status" value="1"/>
</dbReference>
<protein>
    <recommendedName>
        <fullName evidence="2">Reverse transcriptase Ty1/copia-type domain-containing protein</fullName>
    </recommendedName>
</protein>
<proteinExistence type="predicted"/>
<dbReference type="PANTHER" id="PTHR47481">
    <property type="match status" value="1"/>
</dbReference>
<feature type="domain" description="Reverse transcriptase Ty1/copia-type" evidence="2">
    <location>
        <begin position="164"/>
        <end position="233"/>
    </location>
</feature>
<organism evidence="3 4">
    <name type="scientific">Hevea brasiliensis</name>
    <name type="common">Para rubber tree</name>
    <name type="synonym">Siphonia brasiliensis</name>
    <dbReference type="NCBI Taxonomy" id="3981"/>
    <lineage>
        <taxon>Eukaryota</taxon>
        <taxon>Viridiplantae</taxon>
        <taxon>Streptophyta</taxon>
        <taxon>Embryophyta</taxon>
        <taxon>Tracheophyta</taxon>
        <taxon>Spermatophyta</taxon>
        <taxon>Magnoliopsida</taxon>
        <taxon>eudicotyledons</taxon>
        <taxon>Gunneridae</taxon>
        <taxon>Pentapetalae</taxon>
        <taxon>rosids</taxon>
        <taxon>fabids</taxon>
        <taxon>Malpighiales</taxon>
        <taxon>Euphorbiaceae</taxon>
        <taxon>Crotonoideae</taxon>
        <taxon>Micrandreae</taxon>
        <taxon>Hevea</taxon>
    </lineage>
</organism>
<evidence type="ECO:0000259" key="2">
    <source>
        <dbReference type="Pfam" id="PF07727"/>
    </source>
</evidence>
<feature type="region of interest" description="Disordered" evidence="1">
    <location>
        <begin position="96"/>
        <end position="136"/>
    </location>
</feature>
<feature type="compositionally biased region" description="Polar residues" evidence="1">
    <location>
        <begin position="104"/>
        <end position="115"/>
    </location>
</feature>
<dbReference type="AlphaFoldDB" id="A0A6A6KQW9"/>
<dbReference type="EMBL" id="JAAGAX010000015">
    <property type="protein sequence ID" value="KAF2290453.1"/>
    <property type="molecule type" value="Genomic_DNA"/>
</dbReference>
<sequence>MMSVDPAIAPLVASATTTANKAWNRLVTTYANRSQSRIYSLQEKLSSLTKHTKTIAKYLGEICSISDELSLASSPLGEAELMIKILNAKHSSPITIQHSHKDNQNGQHSNSSRSSMKGRGTLEGRRSQHTSHGYNSTVGRKNVGAIRISMLLIQITPEFSVNYVISSSQAEIIKVYEALSMKFSLKDLTSLSYFLGVEVSKTSNGLHLSQKKYITDLLQEFKMIDAKGVKTPLPLTATLQLNNGTSSTDATQYRKLIGSFQYLSFTRPDLAFAVN</sequence>
<dbReference type="Proteomes" id="UP000467840">
    <property type="component" value="Chromosome 2"/>
</dbReference>
<gene>
    <name evidence="3" type="ORF">GH714_013302</name>
</gene>
<evidence type="ECO:0000313" key="3">
    <source>
        <dbReference type="EMBL" id="KAF2290453.1"/>
    </source>
</evidence>
<comment type="caution">
    <text evidence="3">The sequence shown here is derived from an EMBL/GenBank/DDBJ whole genome shotgun (WGS) entry which is preliminary data.</text>
</comment>